<dbReference type="NCBIfam" id="TIGR00147">
    <property type="entry name" value="YegS/Rv2252/BmrU family lipid kinase"/>
    <property type="match status" value="1"/>
</dbReference>
<organism evidence="14 15">
    <name type="scientific">Paenibacillus spiritus</name>
    <dbReference type="NCBI Taxonomy" id="2496557"/>
    <lineage>
        <taxon>Bacteria</taxon>
        <taxon>Bacillati</taxon>
        <taxon>Bacillota</taxon>
        <taxon>Bacilli</taxon>
        <taxon>Bacillales</taxon>
        <taxon>Paenibacillaceae</taxon>
        <taxon>Paenibacillus</taxon>
    </lineage>
</organism>
<feature type="domain" description="DAGKc" evidence="13">
    <location>
        <begin position="1"/>
        <end position="131"/>
    </location>
</feature>
<dbReference type="Pfam" id="PF00781">
    <property type="entry name" value="DAGK_cat"/>
    <property type="match status" value="1"/>
</dbReference>
<dbReference type="GO" id="GO:0046872">
    <property type="term" value="F:metal ion binding"/>
    <property type="evidence" value="ECO:0007669"/>
    <property type="project" value="UniProtKB-KW"/>
</dbReference>
<keyword evidence="9" id="KW-0460">Magnesium</keyword>
<comment type="caution">
    <text evidence="14">The sequence shown here is derived from an EMBL/GenBank/DDBJ whole genome shotgun (WGS) entry which is preliminary data.</text>
</comment>
<evidence type="ECO:0000256" key="1">
    <source>
        <dbReference type="ARBA" id="ARBA00001946"/>
    </source>
</evidence>
<dbReference type="InterPro" id="IPR050187">
    <property type="entry name" value="Lipid_Phosphate_FormReg"/>
</dbReference>
<dbReference type="GO" id="GO:0005524">
    <property type="term" value="F:ATP binding"/>
    <property type="evidence" value="ECO:0007669"/>
    <property type="project" value="UniProtKB-KW"/>
</dbReference>
<dbReference type="GO" id="GO:0004143">
    <property type="term" value="F:ATP-dependent diacylglycerol kinase activity"/>
    <property type="evidence" value="ECO:0007669"/>
    <property type="project" value="TreeGrafter"/>
</dbReference>
<dbReference type="InterPro" id="IPR001206">
    <property type="entry name" value="Diacylglycerol_kinase_cat_dom"/>
</dbReference>
<keyword evidence="15" id="KW-1185">Reference proteome</keyword>
<dbReference type="EMBL" id="VYKK01000007">
    <property type="protein sequence ID" value="KAA9005843.1"/>
    <property type="molecule type" value="Genomic_DNA"/>
</dbReference>
<keyword evidence="12" id="KW-1208">Phospholipid metabolism</keyword>
<dbReference type="SMART" id="SM00046">
    <property type="entry name" value="DAGKc"/>
    <property type="match status" value="1"/>
</dbReference>
<dbReference type="InterPro" id="IPR005218">
    <property type="entry name" value="Diacylglycerol/lipid_kinase"/>
</dbReference>
<keyword evidence="3" id="KW-0444">Lipid biosynthesis</keyword>
<evidence type="ECO:0000256" key="11">
    <source>
        <dbReference type="ARBA" id="ARBA00023209"/>
    </source>
</evidence>
<dbReference type="InterPro" id="IPR045540">
    <property type="entry name" value="YegS/DAGK_C"/>
</dbReference>
<dbReference type="GO" id="GO:0008654">
    <property type="term" value="P:phospholipid biosynthetic process"/>
    <property type="evidence" value="ECO:0007669"/>
    <property type="project" value="UniProtKB-KW"/>
</dbReference>
<evidence type="ECO:0000256" key="4">
    <source>
        <dbReference type="ARBA" id="ARBA00022679"/>
    </source>
</evidence>
<evidence type="ECO:0000256" key="8">
    <source>
        <dbReference type="ARBA" id="ARBA00022840"/>
    </source>
</evidence>
<dbReference type="Proteomes" id="UP000367750">
    <property type="component" value="Unassembled WGS sequence"/>
</dbReference>
<keyword evidence="8" id="KW-0067">ATP-binding</keyword>
<evidence type="ECO:0000259" key="13">
    <source>
        <dbReference type="PROSITE" id="PS50146"/>
    </source>
</evidence>
<reference evidence="14 15" key="1">
    <citation type="submission" date="2019-09" db="EMBL/GenBank/DDBJ databases">
        <title>Bacillus ochoae sp. nov., Paenibacillus whitsoniae sp. nov., Paenibacillus spiritus sp. nov. Isolated from the Mars Exploration Rover during spacecraft assembly.</title>
        <authorList>
            <person name="Seuylemezian A."/>
            <person name="Vaishampayan P."/>
        </authorList>
    </citation>
    <scope>NUCLEOTIDE SEQUENCE [LARGE SCALE GENOMIC DNA]</scope>
    <source>
        <strain evidence="14 15">MER_111</strain>
    </source>
</reference>
<comment type="similarity">
    <text evidence="2">Belongs to the diacylglycerol/lipid kinase family.</text>
</comment>
<evidence type="ECO:0000256" key="10">
    <source>
        <dbReference type="ARBA" id="ARBA00023098"/>
    </source>
</evidence>
<dbReference type="Gene3D" id="3.40.50.10330">
    <property type="entry name" value="Probable inorganic polyphosphate/atp-NAD kinase, domain 1"/>
    <property type="match status" value="1"/>
</dbReference>
<keyword evidence="6" id="KW-0547">Nucleotide-binding</keyword>
<dbReference type="PROSITE" id="PS50146">
    <property type="entry name" value="DAGK"/>
    <property type="match status" value="1"/>
</dbReference>
<keyword evidence="7 14" id="KW-0418">Kinase</keyword>
<dbReference type="PANTHER" id="PTHR12358">
    <property type="entry name" value="SPHINGOSINE KINASE"/>
    <property type="match status" value="1"/>
</dbReference>
<dbReference type="Gene3D" id="2.60.200.40">
    <property type="match status" value="1"/>
</dbReference>
<evidence type="ECO:0000313" key="14">
    <source>
        <dbReference type="EMBL" id="KAA9005843.1"/>
    </source>
</evidence>
<protein>
    <submittedName>
        <fullName evidence="14">Diacylglycerol kinase family lipid kinase</fullName>
    </submittedName>
</protein>
<proteinExistence type="inferred from homology"/>
<evidence type="ECO:0000256" key="2">
    <source>
        <dbReference type="ARBA" id="ARBA00005983"/>
    </source>
</evidence>
<keyword evidence="4" id="KW-0808">Transferase</keyword>
<dbReference type="Pfam" id="PF19279">
    <property type="entry name" value="YegS_C"/>
    <property type="match status" value="1"/>
</dbReference>
<evidence type="ECO:0000256" key="7">
    <source>
        <dbReference type="ARBA" id="ARBA00022777"/>
    </source>
</evidence>
<dbReference type="GO" id="GO:0005886">
    <property type="term" value="C:plasma membrane"/>
    <property type="evidence" value="ECO:0007669"/>
    <property type="project" value="TreeGrafter"/>
</dbReference>
<accession>A0A5J5GDF1</accession>
<evidence type="ECO:0000256" key="3">
    <source>
        <dbReference type="ARBA" id="ARBA00022516"/>
    </source>
</evidence>
<keyword evidence="11" id="KW-0594">Phospholipid biosynthesis</keyword>
<dbReference type="InterPro" id="IPR016064">
    <property type="entry name" value="NAD/diacylglycerol_kinase_sf"/>
</dbReference>
<dbReference type="AlphaFoldDB" id="A0A5J5GDF1"/>
<evidence type="ECO:0000256" key="5">
    <source>
        <dbReference type="ARBA" id="ARBA00022723"/>
    </source>
</evidence>
<gene>
    <name evidence="14" type="ORF">F4V43_07135</name>
</gene>
<dbReference type="InterPro" id="IPR017438">
    <property type="entry name" value="ATP-NAD_kinase_N"/>
</dbReference>
<keyword evidence="10" id="KW-0443">Lipid metabolism</keyword>
<dbReference type="SUPFAM" id="SSF111331">
    <property type="entry name" value="NAD kinase/diacylglycerol kinase-like"/>
    <property type="match status" value="1"/>
</dbReference>
<evidence type="ECO:0000256" key="6">
    <source>
        <dbReference type="ARBA" id="ARBA00022741"/>
    </source>
</evidence>
<dbReference type="PANTHER" id="PTHR12358:SF106">
    <property type="entry name" value="LIPID KINASE YEGS"/>
    <property type="match status" value="1"/>
</dbReference>
<dbReference type="RefSeq" id="WP_150457544.1">
    <property type="nucleotide sequence ID" value="NZ_VYKK01000007.1"/>
</dbReference>
<evidence type="ECO:0000256" key="12">
    <source>
        <dbReference type="ARBA" id="ARBA00023264"/>
    </source>
</evidence>
<sequence length="296" mass="31192">MKSALLIINPSSGREEALGYVHQAERVLRDAGYEAEIKQTGGVGDATRFCLSACEAGADLVVSIGGDGTLHETINGLRGQSRLPRLGIVPLGTVNDFARALHLPLDPSEAIRTLASPHTRPVDVGVMNGQLFINVVAAGTLAESLSAVTPGDKSRMGAFAYVKEGVKELASPTSHPLIIRTGGREWTADSPLFLAALTNSVGGFERLAPDAEVDDGLLHCFLVRDLSLLRTLTAGLSLLFGNLKNHPDVTYFTAKEVSVTSSAPVRTNVDGEDGPPLPISLSLLPRRISVVVPASD</sequence>
<dbReference type="OrthoDB" id="142078at2"/>
<evidence type="ECO:0000256" key="9">
    <source>
        <dbReference type="ARBA" id="ARBA00022842"/>
    </source>
</evidence>
<name>A0A5J5GDF1_9BACL</name>
<evidence type="ECO:0000313" key="15">
    <source>
        <dbReference type="Proteomes" id="UP000367750"/>
    </source>
</evidence>
<comment type="cofactor">
    <cofactor evidence="1">
        <name>Mg(2+)</name>
        <dbReference type="ChEBI" id="CHEBI:18420"/>
    </cofactor>
</comment>
<keyword evidence="5" id="KW-0479">Metal-binding</keyword>